<feature type="domain" description="RNA polymerase beta subunit protrusion" evidence="8">
    <location>
        <begin position="39"/>
        <end position="85"/>
    </location>
</feature>
<organism evidence="9">
    <name type="scientific">Sesamum calycinum</name>
    <dbReference type="NCBI Taxonomy" id="2727403"/>
    <lineage>
        <taxon>Eukaryota</taxon>
        <taxon>Viridiplantae</taxon>
        <taxon>Streptophyta</taxon>
        <taxon>Embryophyta</taxon>
        <taxon>Tracheophyta</taxon>
        <taxon>Spermatophyta</taxon>
        <taxon>Magnoliopsida</taxon>
        <taxon>eudicotyledons</taxon>
        <taxon>Gunneridae</taxon>
        <taxon>Pentapetalae</taxon>
        <taxon>asterids</taxon>
        <taxon>lamiids</taxon>
        <taxon>Lamiales</taxon>
        <taxon>Pedaliaceae</taxon>
        <taxon>Sesamum</taxon>
    </lineage>
</organism>
<dbReference type="GO" id="GO:0032549">
    <property type="term" value="F:ribonucleoside binding"/>
    <property type="evidence" value="ECO:0007669"/>
    <property type="project" value="InterPro"/>
</dbReference>
<evidence type="ECO:0000256" key="1">
    <source>
        <dbReference type="ARBA" id="ARBA00006835"/>
    </source>
</evidence>
<evidence type="ECO:0000256" key="3">
    <source>
        <dbReference type="ARBA" id="ARBA00022478"/>
    </source>
</evidence>
<gene>
    <name evidence="9" type="ORF">Scaly_1292700</name>
</gene>
<feature type="region of interest" description="Disordered" evidence="7">
    <location>
        <begin position="1"/>
        <end position="23"/>
    </location>
</feature>
<protein>
    <recommendedName>
        <fullName evidence="2">DNA-directed RNA polymerase</fullName>
        <ecNumber evidence="2">2.7.7.6</ecNumber>
    </recommendedName>
</protein>
<evidence type="ECO:0000256" key="7">
    <source>
        <dbReference type="SAM" id="MobiDB-lite"/>
    </source>
</evidence>
<proteinExistence type="inferred from homology"/>
<dbReference type="GO" id="GO:0003677">
    <property type="term" value="F:DNA binding"/>
    <property type="evidence" value="ECO:0007669"/>
    <property type="project" value="InterPro"/>
</dbReference>
<dbReference type="GO" id="GO:0000428">
    <property type="term" value="C:DNA-directed RNA polymerase complex"/>
    <property type="evidence" value="ECO:0007669"/>
    <property type="project" value="UniProtKB-KW"/>
</dbReference>
<keyword evidence="3 9" id="KW-0240">DNA-directed RNA polymerase</keyword>
<dbReference type="EC" id="2.7.7.6" evidence="2"/>
<reference evidence="9" key="2">
    <citation type="journal article" date="2024" name="Plant">
        <title>Genomic evolution and insights into agronomic trait innovations of Sesamum species.</title>
        <authorList>
            <person name="Miao H."/>
            <person name="Wang L."/>
            <person name="Qu L."/>
            <person name="Liu H."/>
            <person name="Sun Y."/>
            <person name="Le M."/>
            <person name="Wang Q."/>
            <person name="Wei S."/>
            <person name="Zheng Y."/>
            <person name="Lin W."/>
            <person name="Duan Y."/>
            <person name="Cao H."/>
            <person name="Xiong S."/>
            <person name="Wang X."/>
            <person name="Wei L."/>
            <person name="Li C."/>
            <person name="Ma Q."/>
            <person name="Ju M."/>
            <person name="Zhao R."/>
            <person name="Li G."/>
            <person name="Mu C."/>
            <person name="Tian Q."/>
            <person name="Mei H."/>
            <person name="Zhang T."/>
            <person name="Gao T."/>
            <person name="Zhang H."/>
        </authorList>
    </citation>
    <scope>NUCLEOTIDE SEQUENCE</scope>
    <source>
        <strain evidence="9">KEN8</strain>
    </source>
</reference>
<dbReference type="Gene3D" id="3.90.1100.10">
    <property type="match status" value="1"/>
</dbReference>
<dbReference type="SUPFAM" id="SSF64484">
    <property type="entry name" value="beta and beta-prime subunits of DNA dependent RNA-polymerase"/>
    <property type="match status" value="1"/>
</dbReference>
<keyword evidence="6" id="KW-0804">Transcription</keyword>
<evidence type="ECO:0000259" key="8">
    <source>
        <dbReference type="Pfam" id="PF04563"/>
    </source>
</evidence>
<dbReference type="GO" id="GO:0003899">
    <property type="term" value="F:DNA-directed RNA polymerase activity"/>
    <property type="evidence" value="ECO:0007669"/>
    <property type="project" value="UniProtKB-EC"/>
</dbReference>
<dbReference type="AlphaFoldDB" id="A0AAW2Q6W1"/>
<sequence length="112" mass="13207">MEEEEYYDQDYNEEEEDEDEEITQEDAWPVISAYFEEKGLVRQQLDSFDEFIQNTMQEIVDEAADIEIRPESQHNPGHQPEFAEVIHSSHSVNDIQGSKRNKDFARRLLGLD</sequence>
<comment type="similarity">
    <text evidence="1">Belongs to the RNA polymerase beta chain family.</text>
</comment>
<dbReference type="PANTHER" id="PTHR20856">
    <property type="entry name" value="DNA-DIRECTED RNA POLYMERASE I SUBUNIT 2"/>
    <property type="match status" value="1"/>
</dbReference>
<evidence type="ECO:0000313" key="9">
    <source>
        <dbReference type="EMBL" id="KAL0363375.1"/>
    </source>
</evidence>
<accession>A0AAW2Q6W1</accession>
<dbReference type="InterPro" id="IPR015712">
    <property type="entry name" value="DNA-dir_RNA_pol_su2"/>
</dbReference>
<keyword evidence="5" id="KW-0548">Nucleotidyltransferase</keyword>
<dbReference type="GO" id="GO:0006351">
    <property type="term" value="P:DNA-templated transcription"/>
    <property type="evidence" value="ECO:0007669"/>
    <property type="project" value="InterPro"/>
</dbReference>
<dbReference type="Pfam" id="PF04563">
    <property type="entry name" value="RNA_pol_Rpb2_1"/>
    <property type="match status" value="1"/>
</dbReference>
<reference evidence="9" key="1">
    <citation type="submission" date="2020-06" db="EMBL/GenBank/DDBJ databases">
        <authorList>
            <person name="Li T."/>
            <person name="Hu X."/>
            <person name="Zhang T."/>
            <person name="Song X."/>
            <person name="Zhang H."/>
            <person name="Dai N."/>
            <person name="Sheng W."/>
            <person name="Hou X."/>
            <person name="Wei L."/>
        </authorList>
    </citation>
    <scope>NUCLEOTIDE SEQUENCE</scope>
    <source>
        <strain evidence="9">KEN8</strain>
        <tissue evidence="9">Leaf</tissue>
    </source>
</reference>
<keyword evidence="4" id="KW-0808">Transferase</keyword>
<evidence type="ECO:0000256" key="5">
    <source>
        <dbReference type="ARBA" id="ARBA00022695"/>
    </source>
</evidence>
<evidence type="ECO:0000256" key="6">
    <source>
        <dbReference type="ARBA" id="ARBA00023163"/>
    </source>
</evidence>
<evidence type="ECO:0000256" key="2">
    <source>
        <dbReference type="ARBA" id="ARBA00012418"/>
    </source>
</evidence>
<dbReference type="EMBL" id="JACGWM010000007">
    <property type="protein sequence ID" value="KAL0363375.1"/>
    <property type="molecule type" value="Genomic_DNA"/>
</dbReference>
<comment type="caution">
    <text evidence="9">The sequence shown here is derived from an EMBL/GenBank/DDBJ whole genome shotgun (WGS) entry which is preliminary data.</text>
</comment>
<evidence type="ECO:0000256" key="4">
    <source>
        <dbReference type="ARBA" id="ARBA00022679"/>
    </source>
</evidence>
<dbReference type="InterPro" id="IPR007644">
    <property type="entry name" value="RNA_pol_bsu_protrusion"/>
</dbReference>
<name>A0AAW2Q6W1_9LAMI</name>